<accession>A0AAV9WZB3</accession>
<gene>
    <name evidence="2" type="ORF">TWF694_003806</name>
</gene>
<proteinExistence type="predicted"/>
<sequence length="629" mass="72981">MDLVTPATRDLLVEFYQDINDWHDRSCRIAENISNSSSTSRTMDLRSTDSRIRASGQATETIISRFERLPGEIRNEIYAYLFDPVRNTSFERSPTNPYKFRGLPPTKTGNEPDDSDNDDDVELVVYAKGNAVPKLQRMRIYHDILRTNRKIYREAHGFLYTISAPVLKVRGLPFNTPLCRLMERMGFRWFFTSDVGDTRIDGSAGTLDIKWKDNEEPDDDQCGVYRREECHPDIVLVGSQIAEFVKWLQVLKIKDTAHRELFILNFNFHESANIFGEALMDDTQNSRNRWKIINDFRDFKGTGIFYGSVSGFDAAYANKVLKFLNQPIMWIRAEILRIVDLSRSIAKQGGPVKDDADLIDNFCRWIFIGDLVRNKIESSYEHLVHFYPRMDDLYPILTLKQVFQIGFYNFAKSLFLMIVKDILPDALGLRDPLETLRDICDDLDELTEQTMEVKHGEGNGRVLVLSPYQISRVEHLQAMICIYCQKRGTLNKGVQYFESCVAHADGERKRMLGFLMEAVATWREDGDTEKITEELMEYLIHVFPEGDLEISMPMQMKSSRIEYERRILKRYGYVEDSLADRFVQNPPEKTGSKLEPPDIAIDWEFYRSSRTARKVWLGTGMEDLFVVDQ</sequence>
<name>A0AAV9WZB3_9PEZI</name>
<dbReference type="EMBL" id="JAVHJO010000013">
    <property type="protein sequence ID" value="KAK6530454.1"/>
    <property type="molecule type" value="Genomic_DNA"/>
</dbReference>
<evidence type="ECO:0000256" key="1">
    <source>
        <dbReference type="SAM" id="MobiDB-lite"/>
    </source>
</evidence>
<reference evidence="2 3" key="1">
    <citation type="submission" date="2019-10" db="EMBL/GenBank/DDBJ databases">
        <authorList>
            <person name="Palmer J.M."/>
        </authorList>
    </citation>
    <scope>NUCLEOTIDE SEQUENCE [LARGE SCALE GENOMIC DNA]</scope>
    <source>
        <strain evidence="2 3">TWF694</strain>
    </source>
</reference>
<keyword evidence="3" id="KW-1185">Reference proteome</keyword>
<dbReference type="Proteomes" id="UP001365542">
    <property type="component" value="Unassembled WGS sequence"/>
</dbReference>
<organism evidence="2 3">
    <name type="scientific">Orbilia ellipsospora</name>
    <dbReference type="NCBI Taxonomy" id="2528407"/>
    <lineage>
        <taxon>Eukaryota</taxon>
        <taxon>Fungi</taxon>
        <taxon>Dikarya</taxon>
        <taxon>Ascomycota</taxon>
        <taxon>Pezizomycotina</taxon>
        <taxon>Orbiliomycetes</taxon>
        <taxon>Orbiliales</taxon>
        <taxon>Orbiliaceae</taxon>
        <taxon>Orbilia</taxon>
    </lineage>
</organism>
<evidence type="ECO:0000313" key="3">
    <source>
        <dbReference type="Proteomes" id="UP001365542"/>
    </source>
</evidence>
<evidence type="ECO:0000313" key="2">
    <source>
        <dbReference type="EMBL" id="KAK6530454.1"/>
    </source>
</evidence>
<comment type="caution">
    <text evidence="2">The sequence shown here is derived from an EMBL/GenBank/DDBJ whole genome shotgun (WGS) entry which is preliminary data.</text>
</comment>
<protein>
    <submittedName>
        <fullName evidence="2">Uncharacterized protein</fullName>
    </submittedName>
</protein>
<dbReference type="AlphaFoldDB" id="A0AAV9WZB3"/>
<feature type="region of interest" description="Disordered" evidence="1">
    <location>
        <begin position="93"/>
        <end position="119"/>
    </location>
</feature>